<dbReference type="PANTHER" id="PTHR46704:SF1">
    <property type="entry name" value="TELOMERE LENGTH REGULATION PROTEIN TEL2 HOMOLOG"/>
    <property type="match status" value="1"/>
</dbReference>
<accession>A0A9P0CEL4</accession>
<protein>
    <submittedName>
        <fullName evidence="1">Uncharacterized protein</fullName>
    </submittedName>
</protein>
<evidence type="ECO:0000313" key="1">
    <source>
        <dbReference type="EMBL" id="CAH1099308.1"/>
    </source>
</evidence>
<dbReference type="PANTHER" id="PTHR46704">
    <property type="entry name" value="CXC DOMAIN-CONTAINING PROTEIN-RELATED"/>
    <property type="match status" value="1"/>
</dbReference>
<name>A0A9P0CEL4_9CUCU</name>
<dbReference type="AlphaFoldDB" id="A0A9P0CEL4"/>
<organism evidence="1 2">
    <name type="scientific">Psylliodes chrysocephalus</name>
    <dbReference type="NCBI Taxonomy" id="3402493"/>
    <lineage>
        <taxon>Eukaryota</taxon>
        <taxon>Metazoa</taxon>
        <taxon>Ecdysozoa</taxon>
        <taxon>Arthropoda</taxon>
        <taxon>Hexapoda</taxon>
        <taxon>Insecta</taxon>
        <taxon>Pterygota</taxon>
        <taxon>Neoptera</taxon>
        <taxon>Endopterygota</taxon>
        <taxon>Coleoptera</taxon>
        <taxon>Polyphaga</taxon>
        <taxon>Cucujiformia</taxon>
        <taxon>Chrysomeloidea</taxon>
        <taxon>Chrysomelidae</taxon>
        <taxon>Galerucinae</taxon>
        <taxon>Alticini</taxon>
        <taxon>Psylliodes</taxon>
    </lineage>
</organism>
<proteinExistence type="predicted"/>
<dbReference type="EMBL" id="OV651813">
    <property type="protein sequence ID" value="CAH1099308.1"/>
    <property type="molecule type" value="Genomic_DNA"/>
</dbReference>
<sequence>MKCFICNITNSKEKVLSFNADTFQRCLFIEIRKKNHFKYGDLILIPELQKSAGYYLKCYRNLVAVKKSMVDEFNKSSQRVNTNIEKFTNNILLIMTIFSRNKIHHLLHWNLRQNRIIIQLMFAFLFITNKLLNNIKLFANGLDDFELLEKLNNRRVLVYHAICRIRYQKQYEKTLDVLTEETNWHKVREIHIDALEAILQFIEKEIINEEKVFYFSDIFKFYKAIFIEIADKHSNDIKFDTHKSSYLEEKILKSYGDKIIIEALPVNIRNKVIYKRNIDICNLIHSSAVKNNSEKYRLRDTAYELRNSIKSLPSKKRPNTLTTDDIFSGECDIPEVLYDFISALVEGPDVRRQKTNDDDVRIKSLCEDIIFIVTKGRIKPPKQLKLGLTIKSLTNSRKILTILNKLGHTIAYTTAEELETELTFTSHETSTLIPSNIQCCNNLSTNVAFDNYDRYVDTLNGKGTLHDTVGIIYQFKSSDSLESTVSDSDGGRQISTEEIPKKRRKFKGVPREVQPYYKKFIKKTSLISLNDIQKVSQDCLPFILNANLRDLIWTISLNYVPDTPMWVGFNSTGRATKIEICDFLLNASTVGEKEKIKFIKDCNTDEKCFGHIEFCI</sequence>
<dbReference type="OrthoDB" id="7635497at2759"/>
<evidence type="ECO:0000313" key="2">
    <source>
        <dbReference type="Proteomes" id="UP001153636"/>
    </source>
</evidence>
<gene>
    <name evidence="1" type="ORF">PSYICH_LOCUS282</name>
</gene>
<dbReference type="Proteomes" id="UP001153636">
    <property type="component" value="Chromosome 1"/>
</dbReference>
<reference evidence="1" key="1">
    <citation type="submission" date="2022-01" db="EMBL/GenBank/DDBJ databases">
        <authorList>
            <person name="King R."/>
        </authorList>
    </citation>
    <scope>NUCLEOTIDE SEQUENCE</scope>
</reference>
<keyword evidence="2" id="KW-1185">Reference proteome</keyword>